<gene>
    <name evidence="1" type="ORF">VP06_02340</name>
</gene>
<dbReference type="PATRIC" id="fig|270351.6.peg.2283"/>
<organism evidence="1 2">
    <name type="scientific">Methylobacterium aquaticum</name>
    <dbReference type="NCBI Taxonomy" id="270351"/>
    <lineage>
        <taxon>Bacteria</taxon>
        <taxon>Pseudomonadati</taxon>
        <taxon>Pseudomonadota</taxon>
        <taxon>Alphaproteobacteria</taxon>
        <taxon>Hyphomicrobiales</taxon>
        <taxon>Methylobacteriaceae</taxon>
        <taxon>Methylobacterium</taxon>
    </lineage>
</organism>
<protein>
    <submittedName>
        <fullName evidence="1">Uncharacterized protein</fullName>
    </submittedName>
</protein>
<reference evidence="1 2" key="1">
    <citation type="submission" date="2015-03" db="EMBL/GenBank/DDBJ databases">
        <title>Genome sequencing of Methylobacterium aquaticum DSM16371 type strain.</title>
        <authorList>
            <person name="Chaudhry V."/>
            <person name="Patil P.B."/>
        </authorList>
    </citation>
    <scope>NUCLEOTIDE SEQUENCE [LARGE SCALE GENOMIC DNA]</scope>
    <source>
        <strain evidence="1 2">DSM 16371</strain>
    </source>
</reference>
<comment type="caution">
    <text evidence="1">The sequence shown here is derived from an EMBL/GenBank/DDBJ whole genome shotgun (WGS) entry which is preliminary data.</text>
</comment>
<dbReference type="EMBL" id="LABX01000018">
    <property type="protein sequence ID" value="KMO40557.1"/>
    <property type="molecule type" value="Genomic_DNA"/>
</dbReference>
<evidence type="ECO:0000313" key="2">
    <source>
        <dbReference type="Proteomes" id="UP000035929"/>
    </source>
</evidence>
<evidence type="ECO:0000313" key="1">
    <source>
        <dbReference type="EMBL" id="KMO40557.1"/>
    </source>
</evidence>
<proteinExistence type="predicted"/>
<dbReference type="OrthoDB" id="8005783at2"/>
<name>A0A0J6T473_9HYPH</name>
<dbReference type="Proteomes" id="UP000035929">
    <property type="component" value="Unassembled WGS sequence"/>
</dbReference>
<dbReference type="RefSeq" id="WP_048462226.1">
    <property type="nucleotide sequence ID" value="NZ_JBNTQU010000013.1"/>
</dbReference>
<dbReference type="AlphaFoldDB" id="A0A0J6T473"/>
<accession>A0A0J6T473</accession>
<sequence>MLHVVPGYVDVTVDPLPEDAPWRRDLDALNAILQDSRPRGPSRSQIAALIEAEAPGALSAVARARLADRLAGLLARDARPAAKPR</sequence>